<sequence>MLAAQVRGAEGGSGPRREVSGWERGLPLKCNAKWGKGSLHHGWACEDERRGPGRVRWERAGRRSLGREASPWATEGREGREAITAPAELVFQNLDGSIMADTQCVGTCIAGKYGEMAMIRNVLSLPRLSANPNIRAGA</sequence>
<evidence type="ECO:0000313" key="2">
    <source>
        <dbReference type="EMBL" id="TFK00640.1"/>
    </source>
</evidence>
<proteinExistence type="predicted"/>
<dbReference type="Proteomes" id="UP000297703">
    <property type="component" value="Unassembled WGS sequence"/>
</dbReference>
<organism evidence="2 3">
    <name type="scientific">Platysternon megacephalum</name>
    <name type="common">big-headed turtle</name>
    <dbReference type="NCBI Taxonomy" id="55544"/>
    <lineage>
        <taxon>Eukaryota</taxon>
        <taxon>Metazoa</taxon>
        <taxon>Chordata</taxon>
        <taxon>Craniata</taxon>
        <taxon>Vertebrata</taxon>
        <taxon>Euteleostomi</taxon>
        <taxon>Archelosauria</taxon>
        <taxon>Testudinata</taxon>
        <taxon>Testudines</taxon>
        <taxon>Cryptodira</taxon>
        <taxon>Durocryptodira</taxon>
        <taxon>Testudinoidea</taxon>
        <taxon>Platysternidae</taxon>
        <taxon>Platysternon</taxon>
    </lineage>
</organism>
<comment type="caution">
    <text evidence="2">The sequence shown here is derived from an EMBL/GenBank/DDBJ whole genome shotgun (WGS) entry which is preliminary data.</text>
</comment>
<dbReference type="AlphaFoldDB" id="A0A4D9E0R0"/>
<dbReference type="EMBL" id="QXTE01000262">
    <property type="protein sequence ID" value="TFK00640.1"/>
    <property type="molecule type" value="Genomic_DNA"/>
</dbReference>
<accession>A0A4D9E0R0</accession>
<feature type="region of interest" description="Disordered" evidence="1">
    <location>
        <begin position="1"/>
        <end position="20"/>
    </location>
</feature>
<reference evidence="2 3" key="2">
    <citation type="submission" date="2019-04" db="EMBL/GenBank/DDBJ databases">
        <title>The genome sequence of big-headed turtle.</title>
        <authorList>
            <person name="Gong S."/>
        </authorList>
    </citation>
    <scope>NUCLEOTIDE SEQUENCE [LARGE SCALE GENOMIC DNA]</scope>
    <source>
        <strain evidence="2">DO16091913</strain>
        <tissue evidence="2">Muscle</tissue>
    </source>
</reference>
<protein>
    <submittedName>
        <fullName evidence="2">Neuroplastin</fullName>
    </submittedName>
</protein>
<keyword evidence="3" id="KW-1185">Reference proteome</keyword>
<evidence type="ECO:0000313" key="3">
    <source>
        <dbReference type="Proteomes" id="UP000297703"/>
    </source>
</evidence>
<gene>
    <name evidence="2" type="ORF">DR999_PMT17219</name>
</gene>
<reference evidence="2 3" key="1">
    <citation type="submission" date="2019-04" db="EMBL/GenBank/DDBJ databases">
        <title>Draft genome of the big-headed turtle Platysternon megacephalum.</title>
        <authorList>
            <person name="Gong S."/>
        </authorList>
    </citation>
    <scope>NUCLEOTIDE SEQUENCE [LARGE SCALE GENOMIC DNA]</scope>
    <source>
        <strain evidence="2">DO16091913</strain>
        <tissue evidence="2">Muscle</tissue>
    </source>
</reference>
<name>A0A4D9E0R0_9SAUR</name>
<evidence type="ECO:0000256" key="1">
    <source>
        <dbReference type="SAM" id="MobiDB-lite"/>
    </source>
</evidence>